<name>A0A0N4UEQ9_DRAME</name>
<dbReference type="CDD" id="cd00086">
    <property type="entry name" value="homeodomain"/>
    <property type="match status" value="1"/>
</dbReference>
<evidence type="ECO:0000313" key="8">
    <source>
        <dbReference type="Proteomes" id="UP000038040"/>
    </source>
</evidence>
<dbReference type="InterPro" id="IPR001356">
    <property type="entry name" value="HD"/>
</dbReference>
<dbReference type="Gene3D" id="1.10.10.60">
    <property type="entry name" value="Homeodomain-like"/>
    <property type="match status" value="1"/>
</dbReference>
<accession>A0A0N4UEQ9</accession>
<evidence type="ECO:0000256" key="5">
    <source>
        <dbReference type="RuleBase" id="RU000682"/>
    </source>
</evidence>
<protein>
    <submittedName>
        <fullName evidence="10">Homeobox domain-containing protein</fullName>
    </submittedName>
</protein>
<dbReference type="GO" id="GO:0009653">
    <property type="term" value="P:anatomical structure morphogenesis"/>
    <property type="evidence" value="ECO:0007669"/>
    <property type="project" value="TreeGrafter"/>
</dbReference>
<reference evidence="10" key="1">
    <citation type="submission" date="2017-02" db="UniProtKB">
        <authorList>
            <consortium name="WormBaseParasite"/>
        </authorList>
    </citation>
    <scope>IDENTIFICATION</scope>
</reference>
<keyword evidence="9" id="KW-1185">Reference proteome</keyword>
<dbReference type="PANTHER" id="PTHR45882:SF3">
    <property type="entry name" value="PITUITARY HOMEOBOX HOMOLOG PTX1"/>
    <property type="match status" value="1"/>
</dbReference>
<evidence type="ECO:0000259" key="6">
    <source>
        <dbReference type="PROSITE" id="PS50071"/>
    </source>
</evidence>
<dbReference type="AlphaFoldDB" id="A0A0N4UEQ9"/>
<evidence type="ECO:0000256" key="2">
    <source>
        <dbReference type="ARBA" id="ARBA00006503"/>
    </source>
</evidence>
<sequence length="192" mass="21988">MDLDTNHQNLASFPNHLATNNVSALDTSATNNSILYGTNSLDNIQLKPTNSAICPAPISPSSSVFSTSEHEIYRMQNDTTGQHNDSSNNIAAKLPKQFRLLIERKILVEILRDDYDIKQNASIDCDQKPIDSPQTCLISNQKPRRQRTHFTSHQLTELENWFARNRYPDMATREEIALWISLTEPRVRVRFY</sequence>
<comment type="subcellular location">
    <subcellularLocation>
        <location evidence="1 4 5">Nucleus</location>
    </subcellularLocation>
</comment>
<evidence type="ECO:0000256" key="3">
    <source>
        <dbReference type="ARBA" id="ARBA00022473"/>
    </source>
</evidence>
<evidence type="ECO:0000313" key="7">
    <source>
        <dbReference type="EMBL" id="VDN59431.1"/>
    </source>
</evidence>
<dbReference type="Proteomes" id="UP000038040">
    <property type="component" value="Unplaced"/>
</dbReference>
<dbReference type="WBParaSite" id="DME_0000588001-mRNA-1">
    <property type="protein sequence ID" value="DME_0000588001-mRNA-1"/>
    <property type="gene ID" value="DME_0000588001"/>
</dbReference>
<dbReference type="GO" id="GO:0005634">
    <property type="term" value="C:nucleus"/>
    <property type="evidence" value="ECO:0007669"/>
    <property type="project" value="UniProtKB-SubCell"/>
</dbReference>
<evidence type="ECO:0000313" key="9">
    <source>
        <dbReference type="Proteomes" id="UP000274756"/>
    </source>
</evidence>
<keyword evidence="4 5" id="KW-0539">Nucleus</keyword>
<dbReference type="STRING" id="318479.A0A0N4UEQ9"/>
<dbReference type="SUPFAM" id="SSF46689">
    <property type="entry name" value="Homeodomain-like"/>
    <property type="match status" value="1"/>
</dbReference>
<keyword evidence="4 5" id="KW-0371">Homeobox</keyword>
<dbReference type="SMART" id="SM00389">
    <property type="entry name" value="HOX"/>
    <property type="match status" value="1"/>
</dbReference>
<dbReference type="GO" id="GO:0000978">
    <property type="term" value="F:RNA polymerase II cis-regulatory region sequence-specific DNA binding"/>
    <property type="evidence" value="ECO:0007669"/>
    <property type="project" value="TreeGrafter"/>
</dbReference>
<dbReference type="PROSITE" id="PS50071">
    <property type="entry name" value="HOMEOBOX_2"/>
    <property type="match status" value="1"/>
</dbReference>
<evidence type="ECO:0000256" key="1">
    <source>
        <dbReference type="ARBA" id="ARBA00004123"/>
    </source>
</evidence>
<dbReference type="Pfam" id="PF00046">
    <property type="entry name" value="Homeodomain"/>
    <property type="match status" value="1"/>
</dbReference>
<keyword evidence="3" id="KW-0217">Developmental protein</keyword>
<organism evidence="8 10">
    <name type="scientific">Dracunculus medinensis</name>
    <name type="common">Guinea worm</name>
    <dbReference type="NCBI Taxonomy" id="318479"/>
    <lineage>
        <taxon>Eukaryota</taxon>
        <taxon>Metazoa</taxon>
        <taxon>Ecdysozoa</taxon>
        <taxon>Nematoda</taxon>
        <taxon>Chromadorea</taxon>
        <taxon>Rhabditida</taxon>
        <taxon>Spirurina</taxon>
        <taxon>Dracunculoidea</taxon>
        <taxon>Dracunculidae</taxon>
        <taxon>Dracunculus</taxon>
    </lineage>
</organism>
<reference evidence="7 9" key="2">
    <citation type="submission" date="2018-11" db="EMBL/GenBank/DDBJ databases">
        <authorList>
            <consortium name="Pathogen Informatics"/>
        </authorList>
    </citation>
    <scope>NUCLEOTIDE SEQUENCE [LARGE SCALE GENOMIC DNA]</scope>
</reference>
<gene>
    <name evidence="7" type="ORF">DME_LOCUS9404</name>
</gene>
<dbReference type="GO" id="GO:0000981">
    <property type="term" value="F:DNA-binding transcription factor activity, RNA polymerase II-specific"/>
    <property type="evidence" value="ECO:0007669"/>
    <property type="project" value="TreeGrafter"/>
</dbReference>
<evidence type="ECO:0000313" key="10">
    <source>
        <dbReference type="WBParaSite" id="DME_0000588001-mRNA-1"/>
    </source>
</evidence>
<dbReference type="Proteomes" id="UP000274756">
    <property type="component" value="Unassembled WGS sequence"/>
</dbReference>
<feature type="domain" description="Homeobox" evidence="6">
    <location>
        <begin position="141"/>
        <end position="192"/>
    </location>
</feature>
<keyword evidence="4 5" id="KW-0238">DNA-binding</keyword>
<evidence type="ECO:0000256" key="4">
    <source>
        <dbReference type="PROSITE-ProRule" id="PRU00108"/>
    </source>
</evidence>
<dbReference type="PANTHER" id="PTHR45882">
    <property type="entry name" value="PITUITARY HOMEOBOX HOMOLOG PTX1"/>
    <property type="match status" value="1"/>
</dbReference>
<dbReference type="EMBL" id="UYYG01001181">
    <property type="protein sequence ID" value="VDN59431.1"/>
    <property type="molecule type" value="Genomic_DNA"/>
</dbReference>
<comment type="similarity">
    <text evidence="2">Belongs to the paired homeobox family. Bicoid subfamily.</text>
</comment>
<dbReference type="InterPro" id="IPR009057">
    <property type="entry name" value="Homeodomain-like_sf"/>
</dbReference>
<dbReference type="OrthoDB" id="6159439at2759"/>
<proteinExistence type="inferred from homology"/>